<dbReference type="AlphaFoldDB" id="A0A8C0HMK8"/>
<sequence length="99" mass="11329">MSPCPRARVHLLEQLSGLQGKQQRDAELLEDIRSYSKQRAAIDREYGQVRRCHQFQDRWPREAPAPSPLLPIRPMQSVRFRGRARPHAGDGKLSEQSGA</sequence>
<evidence type="ECO:0000256" key="1">
    <source>
        <dbReference type="SAM" id="MobiDB-lite"/>
    </source>
</evidence>
<evidence type="ECO:0000313" key="3">
    <source>
        <dbReference type="Proteomes" id="UP000694555"/>
    </source>
</evidence>
<accession>A0A8C0HMK8</accession>
<evidence type="ECO:0000313" key="2">
    <source>
        <dbReference type="Ensembl" id="ENSBJAP00000015905.1"/>
    </source>
</evidence>
<reference evidence="2" key="2">
    <citation type="submission" date="2025-09" db="UniProtKB">
        <authorList>
            <consortium name="Ensembl"/>
        </authorList>
    </citation>
    <scope>IDENTIFICATION</scope>
</reference>
<organism evidence="2 3">
    <name type="scientific">Buteo japonicus</name>
    <dbReference type="NCBI Taxonomy" id="224669"/>
    <lineage>
        <taxon>Eukaryota</taxon>
        <taxon>Metazoa</taxon>
        <taxon>Chordata</taxon>
        <taxon>Craniata</taxon>
        <taxon>Vertebrata</taxon>
        <taxon>Euteleostomi</taxon>
        <taxon>Archelosauria</taxon>
        <taxon>Archosauria</taxon>
        <taxon>Dinosauria</taxon>
        <taxon>Saurischia</taxon>
        <taxon>Theropoda</taxon>
        <taxon>Coelurosauria</taxon>
        <taxon>Aves</taxon>
        <taxon>Neognathae</taxon>
        <taxon>Neoaves</taxon>
        <taxon>Telluraves</taxon>
        <taxon>Accipitrimorphae</taxon>
        <taxon>Accipitriformes</taxon>
        <taxon>Accipitridae</taxon>
        <taxon>Accipitrinae</taxon>
        <taxon>Buteo</taxon>
    </lineage>
</organism>
<dbReference type="Ensembl" id="ENSBJAT00000016342.1">
    <property type="protein sequence ID" value="ENSBJAP00000015905.1"/>
    <property type="gene ID" value="ENSBJAG00000010525.1"/>
</dbReference>
<proteinExistence type="predicted"/>
<dbReference type="Proteomes" id="UP000694555">
    <property type="component" value="Unplaced"/>
</dbReference>
<name>A0A8C0HMK8_9AVES</name>
<dbReference type="SUPFAM" id="SSF103657">
    <property type="entry name" value="BAR/IMD domain-like"/>
    <property type="match status" value="1"/>
</dbReference>
<reference evidence="2" key="1">
    <citation type="submission" date="2025-08" db="UniProtKB">
        <authorList>
            <consortium name="Ensembl"/>
        </authorList>
    </citation>
    <scope>IDENTIFICATION</scope>
</reference>
<feature type="region of interest" description="Disordered" evidence="1">
    <location>
        <begin position="60"/>
        <end position="99"/>
    </location>
</feature>
<protein>
    <submittedName>
        <fullName evidence="2">Uncharacterized protein</fullName>
    </submittedName>
</protein>
<dbReference type="Gene3D" id="1.20.1270.60">
    <property type="entry name" value="Arfaptin homology (AH) domain/BAR domain"/>
    <property type="match status" value="1"/>
</dbReference>
<keyword evidence="3" id="KW-1185">Reference proteome</keyword>
<dbReference type="InterPro" id="IPR027267">
    <property type="entry name" value="AH/BAR_dom_sf"/>
</dbReference>